<dbReference type="Gene3D" id="1.10.860.10">
    <property type="entry name" value="DNAb Helicase, Chain A"/>
    <property type="match status" value="1"/>
</dbReference>
<dbReference type="PANTHER" id="PTHR30153:SF2">
    <property type="entry name" value="REPLICATIVE DNA HELICASE"/>
    <property type="match status" value="1"/>
</dbReference>
<dbReference type="AlphaFoldDB" id="A0A517M7T0"/>
<dbReference type="InterPro" id="IPR016136">
    <property type="entry name" value="DNA_helicase_N/primase_C"/>
</dbReference>
<accession>A0A517M7T0</accession>
<protein>
    <submittedName>
        <fullName evidence="3">Replicative DNA helicase</fullName>
        <ecNumber evidence="3">3.6.4.12</ecNumber>
    </submittedName>
</protein>
<dbReference type="EC" id="3.6.4.12" evidence="3"/>
<proteinExistence type="predicted"/>
<gene>
    <name evidence="3" type="primary">dnaC_2</name>
    <name evidence="3" type="ORF">EC9_51590</name>
</gene>
<sequence>MKQSIERIEEAEIGLCAACMDGGSQAIEKAQQIVSEGDFLTERGWGELYSLLCRLNDAETSVSDHARVISKAKACGVYDAIGGTAGFERLSAGGTAENLEGYARDVRDAAIDRQLRASLTTRLRELDDIAATDVRAALESDLVAIDSRLSSSVTRRTIGDAYGDVIESIRNATSNDKPKILTGFDGLDRKQGGLRRGALHVIAARPSDGKTSLGLNMAENMAELNYQVLFASMEMAVSEIAERSLAARADVNSKILSNRKMRDSEREKVEKAVQGFEPLPLTIQDASGMTVNQLRGIAKVQRNETGLDVMFVDYLSCIGRERGNNETDYLHYTHCVRQLRLLARELNIALVLLCQLNRQAEQGKRSERPKLSHLKETGAIEQDAHSVTFIHREYPDDPECELYFAKWRDGERGWALPMFFNSKFTKFTEQGVSDITATATTPSKYSRQSKLACPSTD</sequence>
<dbReference type="Gene3D" id="3.40.50.300">
    <property type="entry name" value="P-loop containing nucleotide triphosphate hydrolases"/>
    <property type="match status" value="1"/>
</dbReference>
<dbReference type="GO" id="GO:0016787">
    <property type="term" value="F:hydrolase activity"/>
    <property type="evidence" value="ECO:0007669"/>
    <property type="project" value="UniProtKB-KW"/>
</dbReference>
<dbReference type="GO" id="GO:0005524">
    <property type="term" value="F:ATP binding"/>
    <property type="evidence" value="ECO:0007669"/>
    <property type="project" value="InterPro"/>
</dbReference>
<organism evidence="3 4">
    <name type="scientific">Rosistilla ulvae</name>
    <dbReference type="NCBI Taxonomy" id="1930277"/>
    <lineage>
        <taxon>Bacteria</taxon>
        <taxon>Pseudomonadati</taxon>
        <taxon>Planctomycetota</taxon>
        <taxon>Planctomycetia</taxon>
        <taxon>Pirellulales</taxon>
        <taxon>Pirellulaceae</taxon>
        <taxon>Rosistilla</taxon>
    </lineage>
</organism>
<keyword evidence="3" id="KW-0067">ATP-binding</keyword>
<dbReference type="OrthoDB" id="9773982at2"/>
<feature type="domain" description="SF4 helicase" evidence="2">
    <location>
        <begin position="173"/>
        <end position="434"/>
    </location>
</feature>
<evidence type="ECO:0000313" key="3">
    <source>
        <dbReference type="EMBL" id="QDS90941.1"/>
    </source>
</evidence>
<name>A0A517M7T0_9BACT</name>
<keyword evidence="3" id="KW-0547">Nucleotide-binding</keyword>
<dbReference type="InterPro" id="IPR027417">
    <property type="entry name" value="P-loop_NTPase"/>
</dbReference>
<evidence type="ECO:0000313" key="4">
    <source>
        <dbReference type="Proteomes" id="UP000319557"/>
    </source>
</evidence>
<dbReference type="GO" id="GO:0006269">
    <property type="term" value="P:DNA replication, synthesis of primer"/>
    <property type="evidence" value="ECO:0007669"/>
    <property type="project" value="UniProtKB-KW"/>
</dbReference>
<dbReference type="EMBL" id="CP036261">
    <property type="protein sequence ID" value="QDS90941.1"/>
    <property type="molecule type" value="Genomic_DNA"/>
</dbReference>
<dbReference type="PANTHER" id="PTHR30153">
    <property type="entry name" value="REPLICATIVE DNA HELICASE DNAB"/>
    <property type="match status" value="1"/>
</dbReference>
<dbReference type="GO" id="GO:0003678">
    <property type="term" value="F:DNA helicase activity"/>
    <property type="evidence" value="ECO:0007669"/>
    <property type="project" value="UniProtKB-EC"/>
</dbReference>
<keyword evidence="4" id="KW-1185">Reference proteome</keyword>
<dbReference type="InterPro" id="IPR007694">
    <property type="entry name" value="DNA_helicase_DnaB-like_C"/>
</dbReference>
<reference evidence="3 4" key="1">
    <citation type="submission" date="2019-02" db="EMBL/GenBank/DDBJ databases">
        <title>Deep-cultivation of Planctomycetes and their phenomic and genomic characterization uncovers novel biology.</title>
        <authorList>
            <person name="Wiegand S."/>
            <person name="Jogler M."/>
            <person name="Boedeker C."/>
            <person name="Pinto D."/>
            <person name="Vollmers J."/>
            <person name="Rivas-Marin E."/>
            <person name="Kohn T."/>
            <person name="Peeters S.H."/>
            <person name="Heuer A."/>
            <person name="Rast P."/>
            <person name="Oberbeckmann S."/>
            <person name="Bunk B."/>
            <person name="Jeske O."/>
            <person name="Meyerdierks A."/>
            <person name="Storesund J.E."/>
            <person name="Kallscheuer N."/>
            <person name="Luecker S."/>
            <person name="Lage O.M."/>
            <person name="Pohl T."/>
            <person name="Merkel B.J."/>
            <person name="Hornburger P."/>
            <person name="Mueller R.-W."/>
            <person name="Bruemmer F."/>
            <person name="Labrenz M."/>
            <person name="Spormann A.M."/>
            <person name="Op den Camp H."/>
            <person name="Overmann J."/>
            <person name="Amann R."/>
            <person name="Jetten M.S.M."/>
            <person name="Mascher T."/>
            <person name="Medema M.H."/>
            <person name="Devos D.P."/>
            <person name="Kaster A.-K."/>
            <person name="Ovreas L."/>
            <person name="Rohde M."/>
            <person name="Galperin M.Y."/>
            <person name="Jogler C."/>
        </authorList>
    </citation>
    <scope>NUCLEOTIDE SEQUENCE [LARGE SCALE GENOMIC DNA]</scope>
    <source>
        <strain evidence="3 4">EC9</strain>
    </source>
</reference>
<dbReference type="PROSITE" id="PS51199">
    <property type="entry name" value="SF4_HELICASE"/>
    <property type="match status" value="1"/>
</dbReference>
<dbReference type="GO" id="GO:1990077">
    <property type="term" value="C:primosome complex"/>
    <property type="evidence" value="ECO:0007669"/>
    <property type="project" value="UniProtKB-KW"/>
</dbReference>
<dbReference type="SUPFAM" id="SSF48024">
    <property type="entry name" value="N-terminal domain of DnaB helicase"/>
    <property type="match status" value="1"/>
</dbReference>
<keyword evidence="1" id="KW-0639">Primosome</keyword>
<dbReference type="KEGG" id="ruv:EC9_51590"/>
<keyword evidence="3" id="KW-0378">Hydrolase</keyword>
<dbReference type="RefSeq" id="WP_145348667.1">
    <property type="nucleotide sequence ID" value="NZ_CP036261.1"/>
</dbReference>
<evidence type="ECO:0000259" key="2">
    <source>
        <dbReference type="PROSITE" id="PS51199"/>
    </source>
</evidence>
<dbReference type="GO" id="GO:0005829">
    <property type="term" value="C:cytosol"/>
    <property type="evidence" value="ECO:0007669"/>
    <property type="project" value="TreeGrafter"/>
</dbReference>
<dbReference type="SUPFAM" id="SSF52540">
    <property type="entry name" value="P-loop containing nucleoside triphosphate hydrolases"/>
    <property type="match status" value="1"/>
</dbReference>
<dbReference type="Pfam" id="PF03796">
    <property type="entry name" value="DnaB_C"/>
    <property type="match status" value="1"/>
</dbReference>
<keyword evidence="3" id="KW-0347">Helicase</keyword>
<dbReference type="InterPro" id="IPR036185">
    <property type="entry name" value="DNA_heli_DnaB-like_N_sf"/>
</dbReference>
<dbReference type="Proteomes" id="UP000319557">
    <property type="component" value="Chromosome"/>
</dbReference>
<evidence type="ECO:0000256" key="1">
    <source>
        <dbReference type="ARBA" id="ARBA00022515"/>
    </source>
</evidence>